<feature type="region of interest" description="Disordered" evidence="1">
    <location>
        <begin position="316"/>
        <end position="412"/>
    </location>
</feature>
<feature type="compositionally biased region" description="Low complexity" evidence="1">
    <location>
        <begin position="316"/>
        <end position="341"/>
    </location>
</feature>
<name>A0A291RYB6_9NOCA</name>
<evidence type="ECO:0000313" key="3">
    <source>
        <dbReference type="EMBL" id="ATL72526.1"/>
    </source>
</evidence>
<dbReference type="KEGG" id="ntp:CRH09_39850"/>
<feature type="compositionally biased region" description="Low complexity" evidence="1">
    <location>
        <begin position="390"/>
        <end position="412"/>
    </location>
</feature>
<keyword evidence="2" id="KW-0472">Membrane</keyword>
<sequence>MLRKKPEVSDPTALREAIERSAKVTELLRQPAASTLMTAPSQRERDADRDLAEWERDQKRTRRRRLLKLEDRAERREQRTAAQLAKAAHQDRQWLQRALSARRRALTPDAQLARVFRRSTVTARVLIGVVLLGMTWAAINVQSNLVPNHDTSNPLWWISFGIEAMFSVPLILIMVHSQTAAELGEETERGTIVLLEVALLGGSIALNAGPHYFTGDLGKGLEFSAAPVMIGVAIWLHAWLSNRYARLISKTLEAAANAPEAGASATLERLAPTAAAADRCEPALAGASLTSHHNTLAPTAALAPRTPHLAVPEVPLAPATPAQPAPTGASPNASPAAAAPAPVEPEPERNDQAADAPARTAADQDNHETAAPTAPAGASPDAGPFEDHSAAPAPAAAAPTPTEEALAPSAAGTSLALSTGASAASHHVDLAPAQAAQEPALADARSRRPAPPAPSATPSASNASGAAGASAVVRALPASRADENGPDQYEVLAGRIRAAGLVTKPTVEQITTVLRMLDEGESHAAITRATAPNSYTGGVHHKTIKAIAAAAEQVKVPVRAVR</sequence>
<organism evidence="3 4">
    <name type="scientific">Nocardia terpenica</name>
    <dbReference type="NCBI Taxonomy" id="455432"/>
    <lineage>
        <taxon>Bacteria</taxon>
        <taxon>Bacillati</taxon>
        <taxon>Actinomycetota</taxon>
        <taxon>Actinomycetes</taxon>
        <taxon>Mycobacteriales</taxon>
        <taxon>Nocardiaceae</taxon>
        <taxon>Nocardia</taxon>
    </lineage>
</organism>
<geneLocation type="plasmid" evidence="4">
    <name>p_nc_yfy_nt001</name>
</geneLocation>
<feature type="transmembrane region" description="Helical" evidence="2">
    <location>
        <begin position="221"/>
        <end position="240"/>
    </location>
</feature>
<keyword evidence="3" id="KW-0614">Plasmid</keyword>
<feature type="compositionally biased region" description="Low complexity" evidence="1">
    <location>
        <begin position="456"/>
        <end position="465"/>
    </location>
</feature>
<feature type="region of interest" description="Disordered" evidence="1">
    <location>
        <begin position="29"/>
        <end position="52"/>
    </location>
</feature>
<dbReference type="GeneID" id="88363402"/>
<dbReference type="Proteomes" id="UP000221961">
    <property type="component" value="Plasmid p_NC_YFY_NT001"/>
</dbReference>
<feature type="transmembrane region" description="Helical" evidence="2">
    <location>
        <begin position="155"/>
        <end position="177"/>
    </location>
</feature>
<evidence type="ECO:0000313" key="4">
    <source>
        <dbReference type="Proteomes" id="UP000221961"/>
    </source>
</evidence>
<feature type="region of interest" description="Disordered" evidence="1">
    <location>
        <begin position="435"/>
        <end position="465"/>
    </location>
</feature>
<feature type="compositionally biased region" description="Polar residues" evidence="1">
    <location>
        <begin position="32"/>
        <end position="41"/>
    </location>
</feature>
<feature type="compositionally biased region" description="Basic and acidic residues" evidence="1">
    <location>
        <begin position="42"/>
        <end position="52"/>
    </location>
</feature>
<evidence type="ECO:0000256" key="1">
    <source>
        <dbReference type="SAM" id="MobiDB-lite"/>
    </source>
</evidence>
<evidence type="ECO:0000256" key="2">
    <source>
        <dbReference type="SAM" id="Phobius"/>
    </source>
</evidence>
<proteinExistence type="predicted"/>
<evidence type="ECO:0008006" key="5">
    <source>
        <dbReference type="Google" id="ProtNLM"/>
    </source>
</evidence>
<feature type="compositionally biased region" description="Low complexity" evidence="1">
    <location>
        <begin position="369"/>
        <end position="383"/>
    </location>
</feature>
<protein>
    <recommendedName>
        <fullName evidence="5">DUF2637 domain-containing protein</fullName>
    </recommendedName>
</protein>
<feature type="transmembrane region" description="Helical" evidence="2">
    <location>
        <begin position="189"/>
        <end position="209"/>
    </location>
</feature>
<feature type="transmembrane region" description="Helical" evidence="2">
    <location>
        <begin position="121"/>
        <end position="139"/>
    </location>
</feature>
<dbReference type="RefSeq" id="WP_098699319.1">
    <property type="nucleotide sequence ID" value="NZ_CP023779.1"/>
</dbReference>
<dbReference type="AlphaFoldDB" id="A0A291RYB6"/>
<dbReference type="EMBL" id="CP023779">
    <property type="protein sequence ID" value="ATL72526.1"/>
    <property type="molecule type" value="Genomic_DNA"/>
</dbReference>
<reference evidence="3 4" key="1">
    <citation type="submission" date="2017-10" db="EMBL/GenBank/DDBJ databases">
        <title>Comparative genomics between pathogenic Norcardia.</title>
        <authorList>
            <person name="Zeng L."/>
        </authorList>
    </citation>
    <scope>NUCLEOTIDE SEQUENCE [LARGE SCALE GENOMIC DNA]</scope>
    <source>
        <strain evidence="3 4">NC_YFY_NT001</strain>
        <plasmid evidence="4">Plasmid p_nc_yfy_nt001</plasmid>
    </source>
</reference>
<keyword evidence="2" id="KW-0812">Transmembrane</keyword>
<gene>
    <name evidence="3" type="ORF">CRH09_39850</name>
</gene>
<accession>A0A291RYB6</accession>
<keyword evidence="2" id="KW-1133">Transmembrane helix</keyword>